<protein>
    <submittedName>
        <fullName evidence="2">Ketosteroid isomerase-related protein</fullName>
    </submittedName>
</protein>
<gene>
    <name evidence="2" type="ORF">SAMN05444158_6000</name>
</gene>
<dbReference type="EMBL" id="LT629750">
    <property type="protein sequence ID" value="SDT42767.1"/>
    <property type="molecule type" value="Genomic_DNA"/>
</dbReference>
<dbReference type="InterPro" id="IPR032710">
    <property type="entry name" value="NTF2-like_dom_sf"/>
</dbReference>
<accession>A0A1H2AA52</accession>
<dbReference type="AlphaFoldDB" id="A0A1H2AA52"/>
<keyword evidence="2" id="KW-0413">Isomerase</keyword>
<feature type="domain" description="SnoaL-like" evidence="1">
    <location>
        <begin position="9"/>
        <end position="102"/>
    </location>
</feature>
<dbReference type="GO" id="GO:0016853">
    <property type="term" value="F:isomerase activity"/>
    <property type="evidence" value="ECO:0007669"/>
    <property type="project" value="UniProtKB-KW"/>
</dbReference>
<organism evidence="2 3">
    <name type="scientific">Bradyrhizobium canariense</name>
    <dbReference type="NCBI Taxonomy" id="255045"/>
    <lineage>
        <taxon>Bacteria</taxon>
        <taxon>Pseudomonadati</taxon>
        <taxon>Pseudomonadota</taxon>
        <taxon>Alphaproteobacteria</taxon>
        <taxon>Hyphomicrobiales</taxon>
        <taxon>Nitrobacteraceae</taxon>
        <taxon>Bradyrhizobium</taxon>
    </lineage>
</organism>
<evidence type="ECO:0000313" key="3">
    <source>
        <dbReference type="Proteomes" id="UP000243904"/>
    </source>
</evidence>
<dbReference type="Proteomes" id="UP000243904">
    <property type="component" value="Chromosome I"/>
</dbReference>
<dbReference type="RefSeq" id="WP_146689883.1">
    <property type="nucleotide sequence ID" value="NZ_LT629750.1"/>
</dbReference>
<dbReference type="SUPFAM" id="SSF54427">
    <property type="entry name" value="NTF2-like"/>
    <property type="match status" value="1"/>
</dbReference>
<sequence>MSGSKSDIIRALFAAYLANDRKTVEDFFTDDFRFTSPYDDEIDRATYFARCWRISDWIERHQLERIFVEGSGVFVTYRCLAKDGKSFRNTEFFTFEGDRIRRIDVYFGATYRHGVFVKQSQ</sequence>
<evidence type="ECO:0000313" key="2">
    <source>
        <dbReference type="EMBL" id="SDT42767.1"/>
    </source>
</evidence>
<dbReference type="Gene3D" id="3.10.450.50">
    <property type="match status" value="1"/>
</dbReference>
<dbReference type="InterPro" id="IPR037401">
    <property type="entry name" value="SnoaL-like"/>
</dbReference>
<dbReference type="Pfam" id="PF12680">
    <property type="entry name" value="SnoaL_2"/>
    <property type="match status" value="1"/>
</dbReference>
<keyword evidence="3" id="KW-1185">Reference proteome</keyword>
<name>A0A1H2AA52_9BRAD</name>
<reference evidence="3" key="1">
    <citation type="submission" date="2016-10" db="EMBL/GenBank/DDBJ databases">
        <authorList>
            <person name="Varghese N."/>
            <person name="Submissions S."/>
        </authorList>
    </citation>
    <scope>NUCLEOTIDE SEQUENCE [LARGE SCALE GENOMIC DNA]</scope>
    <source>
        <strain evidence="3">GAS369</strain>
    </source>
</reference>
<proteinExistence type="predicted"/>
<evidence type="ECO:0000259" key="1">
    <source>
        <dbReference type="Pfam" id="PF12680"/>
    </source>
</evidence>